<evidence type="ECO:0000256" key="2">
    <source>
        <dbReference type="ARBA" id="ARBA00007441"/>
    </source>
</evidence>
<dbReference type="PANTHER" id="PTHR43807:SF20">
    <property type="entry name" value="FI04487P"/>
    <property type="match status" value="1"/>
</dbReference>
<dbReference type="Gene3D" id="3.40.640.10">
    <property type="entry name" value="Type I PLP-dependent aspartate aminotransferase-like (Major domain)"/>
    <property type="match status" value="1"/>
</dbReference>
<dbReference type="NCBIfam" id="NF006569">
    <property type="entry name" value="PRK09082.1"/>
    <property type="match status" value="1"/>
</dbReference>
<sequence length="391" mass="43979">MISFQSKFPDTPTSIFTEMSQLAIQHKAINLGQGFADYPMDPLLIKGVTKAMEEGYNQYAPSSGYMILRERLSEKTLKEHGQFFDPETEITITPGATIALFTVIATFIRPGEEVLYFDPAYDSYRPSVTAVGGIPVSVPLNFPDFSLDMQRLQSKISSKTRMIILNTPHNPTGSTVTREQLLALYELIKDTDIILMCDEVYEHVIFDHQQHHSPLGQPLLRDRTVSVHSFGKMFNCTGWKTGYIIADKALTTEIRKVHQNNAFSTFSAVQIAIANYMEDPDTYERLSGFLQNKRNLLEDALKDSPLKPLPVKGSYFQLYSYAGFSHLPEKDFAVWLNKEAGVTSIPLSALTENFGDHQLIRFCFAKKDETLLKAGARLRELGRSIAPPPAH</sequence>
<protein>
    <submittedName>
        <fullName evidence="7">Methionine aminotransferase</fullName>
    </submittedName>
</protein>
<dbReference type="PANTHER" id="PTHR43807">
    <property type="entry name" value="FI04487P"/>
    <property type="match status" value="1"/>
</dbReference>
<gene>
    <name evidence="7" type="ORF">SAMN05192529_11755</name>
</gene>
<dbReference type="EMBL" id="FNQY01000017">
    <property type="protein sequence ID" value="SEA41304.1"/>
    <property type="molecule type" value="Genomic_DNA"/>
</dbReference>
<dbReference type="Pfam" id="PF00155">
    <property type="entry name" value="Aminotran_1_2"/>
    <property type="match status" value="1"/>
</dbReference>
<dbReference type="Gene3D" id="3.90.1150.10">
    <property type="entry name" value="Aspartate Aminotransferase, domain 1"/>
    <property type="match status" value="1"/>
</dbReference>
<dbReference type="InterPro" id="IPR004839">
    <property type="entry name" value="Aminotransferase_I/II_large"/>
</dbReference>
<dbReference type="SUPFAM" id="SSF53383">
    <property type="entry name" value="PLP-dependent transferases"/>
    <property type="match status" value="1"/>
</dbReference>
<evidence type="ECO:0000256" key="1">
    <source>
        <dbReference type="ARBA" id="ARBA00001933"/>
    </source>
</evidence>
<dbReference type="InterPro" id="IPR015421">
    <property type="entry name" value="PyrdxlP-dep_Trfase_major"/>
</dbReference>
<dbReference type="InterPro" id="IPR015424">
    <property type="entry name" value="PyrdxlP-dep_Trfase"/>
</dbReference>
<name>A0A1H4AZS0_9BACT</name>
<evidence type="ECO:0000313" key="7">
    <source>
        <dbReference type="EMBL" id="SEA41304.1"/>
    </source>
</evidence>
<evidence type="ECO:0000313" key="8">
    <source>
        <dbReference type="Proteomes" id="UP000199041"/>
    </source>
</evidence>
<accession>A0A1H4AZS0</accession>
<dbReference type="InterPro" id="IPR051326">
    <property type="entry name" value="Kynurenine-oxoglutarate_AT"/>
</dbReference>
<evidence type="ECO:0000259" key="6">
    <source>
        <dbReference type="Pfam" id="PF00155"/>
    </source>
</evidence>
<dbReference type="AlphaFoldDB" id="A0A1H4AZS0"/>
<evidence type="ECO:0000256" key="4">
    <source>
        <dbReference type="ARBA" id="ARBA00022679"/>
    </source>
</evidence>
<dbReference type="RefSeq" id="WP_091399644.1">
    <property type="nucleotide sequence ID" value="NZ_FNQY01000017.1"/>
</dbReference>
<keyword evidence="5" id="KW-0663">Pyridoxal phosphate</keyword>
<dbReference type="GO" id="GO:0030170">
    <property type="term" value="F:pyridoxal phosphate binding"/>
    <property type="evidence" value="ECO:0007669"/>
    <property type="project" value="InterPro"/>
</dbReference>
<reference evidence="7 8" key="1">
    <citation type="submission" date="2016-10" db="EMBL/GenBank/DDBJ databases">
        <authorList>
            <person name="de Groot N.N."/>
        </authorList>
    </citation>
    <scope>NUCLEOTIDE SEQUENCE [LARGE SCALE GENOMIC DNA]</scope>
    <source>
        <strain evidence="7 8">Vu-144</strain>
    </source>
</reference>
<proteinExistence type="inferred from homology"/>
<dbReference type="GO" id="GO:0005737">
    <property type="term" value="C:cytoplasm"/>
    <property type="evidence" value="ECO:0007669"/>
    <property type="project" value="TreeGrafter"/>
</dbReference>
<keyword evidence="3 7" id="KW-0032">Aminotransferase</keyword>
<keyword evidence="8" id="KW-1185">Reference proteome</keyword>
<comment type="cofactor">
    <cofactor evidence="1">
        <name>pyridoxal 5'-phosphate</name>
        <dbReference type="ChEBI" id="CHEBI:597326"/>
    </cofactor>
</comment>
<feature type="domain" description="Aminotransferase class I/classII large" evidence="6">
    <location>
        <begin position="28"/>
        <end position="373"/>
    </location>
</feature>
<evidence type="ECO:0000256" key="5">
    <source>
        <dbReference type="ARBA" id="ARBA00022898"/>
    </source>
</evidence>
<dbReference type="FunFam" id="3.40.640.10:FF:000033">
    <property type="entry name" value="Aspartate aminotransferase"/>
    <property type="match status" value="1"/>
</dbReference>
<evidence type="ECO:0000256" key="3">
    <source>
        <dbReference type="ARBA" id="ARBA00022576"/>
    </source>
</evidence>
<dbReference type="CDD" id="cd00609">
    <property type="entry name" value="AAT_like"/>
    <property type="match status" value="1"/>
</dbReference>
<organism evidence="7 8">
    <name type="scientific">Arachidicoccus rhizosphaerae</name>
    <dbReference type="NCBI Taxonomy" id="551991"/>
    <lineage>
        <taxon>Bacteria</taxon>
        <taxon>Pseudomonadati</taxon>
        <taxon>Bacteroidota</taxon>
        <taxon>Chitinophagia</taxon>
        <taxon>Chitinophagales</taxon>
        <taxon>Chitinophagaceae</taxon>
        <taxon>Arachidicoccus</taxon>
    </lineage>
</organism>
<dbReference type="Proteomes" id="UP000199041">
    <property type="component" value="Unassembled WGS sequence"/>
</dbReference>
<keyword evidence="4 7" id="KW-0808">Transferase</keyword>
<comment type="similarity">
    <text evidence="2">Belongs to the class-I pyridoxal-phosphate-dependent aminotransferase family.</text>
</comment>
<dbReference type="GO" id="GO:0016212">
    <property type="term" value="F:kynurenine-oxoglutarate transaminase activity"/>
    <property type="evidence" value="ECO:0007669"/>
    <property type="project" value="TreeGrafter"/>
</dbReference>
<dbReference type="OrthoDB" id="9802328at2"/>
<dbReference type="STRING" id="551991.SAMN05192529_11755"/>
<dbReference type="InterPro" id="IPR015422">
    <property type="entry name" value="PyrdxlP-dep_Trfase_small"/>
</dbReference>